<comment type="subcellular location">
    <subcellularLocation>
        <location evidence="1 8">Cell outer membrane</location>
        <topology evidence="1 8">Multi-pass membrane protein</topology>
    </subcellularLocation>
</comment>
<keyword evidence="3 8" id="KW-1134">Transmembrane beta strand</keyword>
<dbReference type="PROSITE" id="PS52016">
    <property type="entry name" value="TONB_DEPENDENT_REC_3"/>
    <property type="match status" value="1"/>
</dbReference>
<evidence type="ECO:0000259" key="9">
    <source>
        <dbReference type="Pfam" id="PF00593"/>
    </source>
</evidence>
<name>A0ABV6STX6_9GAMM</name>
<evidence type="ECO:0000256" key="6">
    <source>
        <dbReference type="ARBA" id="ARBA00023136"/>
    </source>
</evidence>
<evidence type="ECO:0000256" key="5">
    <source>
        <dbReference type="ARBA" id="ARBA00023077"/>
    </source>
</evidence>
<keyword evidence="10" id="KW-0675">Receptor</keyword>
<evidence type="ECO:0000256" key="7">
    <source>
        <dbReference type="ARBA" id="ARBA00023237"/>
    </source>
</evidence>
<dbReference type="RefSeq" id="WP_386659264.1">
    <property type="nucleotide sequence ID" value="NZ_JBHLTF010000009.1"/>
</dbReference>
<evidence type="ECO:0000256" key="2">
    <source>
        <dbReference type="ARBA" id="ARBA00022448"/>
    </source>
</evidence>
<gene>
    <name evidence="10" type="ORF">ACFFFU_03675</name>
</gene>
<dbReference type="Gene3D" id="2.40.170.20">
    <property type="entry name" value="TonB-dependent receptor, beta-barrel domain"/>
    <property type="match status" value="1"/>
</dbReference>
<comment type="similarity">
    <text evidence="8">Belongs to the TonB-dependent receptor family.</text>
</comment>
<dbReference type="PANTHER" id="PTHR30069:SF40">
    <property type="entry name" value="TONB-DEPENDENT RECEPTOR NMB0964-RELATED"/>
    <property type="match status" value="1"/>
</dbReference>
<dbReference type="InterPro" id="IPR039426">
    <property type="entry name" value="TonB-dep_rcpt-like"/>
</dbReference>
<feature type="domain" description="TonB-dependent receptor-like beta-barrel" evidence="9">
    <location>
        <begin position="13"/>
        <end position="211"/>
    </location>
</feature>
<dbReference type="InterPro" id="IPR000531">
    <property type="entry name" value="Beta-barrel_TonB"/>
</dbReference>
<comment type="caution">
    <text evidence="10">The sequence shown here is derived from an EMBL/GenBank/DDBJ whole genome shotgun (WGS) entry which is preliminary data.</text>
</comment>
<reference evidence="10 11" key="1">
    <citation type="submission" date="2024-09" db="EMBL/GenBank/DDBJ databases">
        <authorList>
            <person name="Sun Q."/>
            <person name="Mori K."/>
        </authorList>
    </citation>
    <scope>NUCLEOTIDE SEQUENCE [LARGE SCALE GENOMIC DNA]</scope>
    <source>
        <strain evidence="10 11">KCTC 52403</strain>
    </source>
</reference>
<evidence type="ECO:0000256" key="8">
    <source>
        <dbReference type="PROSITE-ProRule" id="PRU01360"/>
    </source>
</evidence>
<keyword evidence="2 8" id="KW-0813">Transport</keyword>
<dbReference type="EMBL" id="JBHLTF010000009">
    <property type="protein sequence ID" value="MFC0716867.1"/>
    <property type="molecule type" value="Genomic_DNA"/>
</dbReference>
<dbReference type="Proteomes" id="UP001589898">
    <property type="component" value="Unassembled WGS sequence"/>
</dbReference>
<keyword evidence="11" id="KW-1185">Reference proteome</keyword>
<dbReference type="SUPFAM" id="SSF56935">
    <property type="entry name" value="Porins"/>
    <property type="match status" value="1"/>
</dbReference>
<protein>
    <submittedName>
        <fullName evidence="10">TonB-dependent receptor domain-containing protein</fullName>
    </submittedName>
</protein>
<evidence type="ECO:0000256" key="3">
    <source>
        <dbReference type="ARBA" id="ARBA00022452"/>
    </source>
</evidence>
<evidence type="ECO:0000256" key="1">
    <source>
        <dbReference type="ARBA" id="ARBA00004571"/>
    </source>
</evidence>
<accession>A0ABV6STX6</accession>
<evidence type="ECO:0000313" key="11">
    <source>
        <dbReference type="Proteomes" id="UP001589898"/>
    </source>
</evidence>
<evidence type="ECO:0000313" key="10">
    <source>
        <dbReference type="EMBL" id="MFC0716867.1"/>
    </source>
</evidence>
<keyword evidence="5" id="KW-0798">TonB box</keyword>
<organism evidence="10 11">
    <name type="scientific">Luteimonas padinae</name>
    <dbReference type="NCBI Taxonomy" id="1714359"/>
    <lineage>
        <taxon>Bacteria</taxon>
        <taxon>Pseudomonadati</taxon>
        <taxon>Pseudomonadota</taxon>
        <taxon>Gammaproteobacteria</taxon>
        <taxon>Lysobacterales</taxon>
        <taxon>Lysobacteraceae</taxon>
        <taxon>Luteimonas</taxon>
    </lineage>
</organism>
<dbReference type="Pfam" id="PF00593">
    <property type="entry name" value="TonB_dep_Rec_b-barrel"/>
    <property type="match status" value="1"/>
</dbReference>
<sequence>MPAACTSPRSHELGDAALDVETANRAEIGLHWHRGPLRVGASLYHVRYRDFIYLADTGIVDGGLGVRAWNQADARFTGGEVEAEWTFIDNDSGAWTTRVFGDIVRGRLDGEGTRMMDIEVPHGDHAHHYVAELALDGHLPRIAPARLGAELRWAGAHWRAGLGAVRHARQDDVAAHETATPGYTLVHANVAWHMDTAAGNAVELFLNGSNLLDEEARVHTSFLKDLAPQAGRGVSAGVRILF</sequence>
<keyword evidence="6 8" id="KW-0472">Membrane</keyword>
<keyword evidence="4 8" id="KW-0812">Transmembrane</keyword>
<dbReference type="PANTHER" id="PTHR30069">
    <property type="entry name" value="TONB-DEPENDENT OUTER MEMBRANE RECEPTOR"/>
    <property type="match status" value="1"/>
</dbReference>
<dbReference type="InterPro" id="IPR036942">
    <property type="entry name" value="Beta-barrel_TonB_sf"/>
</dbReference>
<proteinExistence type="inferred from homology"/>
<keyword evidence="7 8" id="KW-0998">Cell outer membrane</keyword>
<evidence type="ECO:0000256" key="4">
    <source>
        <dbReference type="ARBA" id="ARBA00022692"/>
    </source>
</evidence>